<dbReference type="InParanoid" id="G5C228"/>
<dbReference type="PROSITE" id="PS51505">
    <property type="entry name" value="SCA7"/>
    <property type="match status" value="1"/>
</dbReference>
<feature type="compositionally biased region" description="Low complexity" evidence="1">
    <location>
        <begin position="19"/>
        <end position="61"/>
    </location>
</feature>
<dbReference type="PANTHER" id="PTHR15117:SF2">
    <property type="entry name" value="ATAXIN-7"/>
    <property type="match status" value="1"/>
</dbReference>
<dbReference type="Gene3D" id="6.10.140.670">
    <property type="match status" value="1"/>
</dbReference>
<name>G5C228_HETGA</name>
<feature type="domain" description="SCA7" evidence="2">
    <location>
        <begin position="173"/>
        <end position="240"/>
    </location>
</feature>
<feature type="compositionally biased region" description="Pro residues" evidence="1">
    <location>
        <begin position="307"/>
        <end position="322"/>
    </location>
</feature>
<dbReference type="eggNOG" id="KOG4140">
    <property type="taxonomic scope" value="Eukaryota"/>
</dbReference>
<dbReference type="EMBL" id="JH172951">
    <property type="protein sequence ID" value="EHB15589.1"/>
    <property type="molecule type" value="Genomic_DNA"/>
</dbReference>
<feature type="region of interest" description="Disordered" evidence="1">
    <location>
        <begin position="492"/>
        <end position="602"/>
    </location>
</feature>
<proteinExistence type="predicted"/>
<gene>
    <name evidence="3" type="ORF">GW7_07767</name>
</gene>
<dbReference type="AlphaFoldDB" id="G5C228"/>
<accession>G5C228</accession>
<dbReference type="InterPro" id="IPR013243">
    <property type="entry name" value="SCA7_dom"/>
</dbReference>
<evidence type="ECO:0000256" key="1">
    <source>
        <dbReference type="SAM" id="MobiDB-lite"/>
    </source>
</evidence>
<feature type="compositionally biased region" description="Pro residues" evidence="1">
    <location>
        <begin position="287"/>
        <end position="297"/>
    </location>
</feature>
<feature type="compositionally biased region" description="Basic and acidic residues" evidence="1">
    <location>
        <begin position="1"/>
        <end position="10"/>
    </location>
</feature>
<feature type="compositionally biased region" description="Basic residues" evidence="1">
    <location>
        <begin position="520"/>
        <end position="530"/>
    </location>
</feature>
<organism evidence="3 4">
    <name type="scientific">Heterocephalus glaber</name>
    <name type="common">Naked mole rat</name>
    <dbReference type="NCBI Taxonomy" id="10181"/>
    <lineage>
        <taxon>Eukaryota</taxon>
        <taxon>Metazoa</taxon>
        <taxon>Chordata</taxon>
        <taxon>Craniata</taxon>
        <taxon>Vertebrata</taxon>
        <taxon>Euteleostomi</taxon>
        <taxon>Mammalia</taxon>
        <taxon>Eutheria</taxon>
        <taxon>Euarchontoglires</taxon>
        <taxon>Glires</taxon>
        <taxon>Rodentia</taxon>
        <taxon>Hystricomorpha</taxon>
        <taxon>Bathyergidae</taxon>
        <taxon>Heterocephalus</taxon>
    </lineage>
</organism>
<feature type="region of interest" description="Disordered" evidence="1">
    <location>
        <begin position="667"/>
        <end position="705"/>
    </location>
</feature>
<sequence length="792" mass="83775">MGLCREERRHGSSKPSLAVPPTSVFPFFPSLSKSRGASTSGSSRPSGGGLLSASSSSSRLLKSPKEKPQLRGNTRPMHPFQQSRGPHSRIMTPSVKVEKIQPKMDGTLLKSAVGPSCPATVSSSVKPGLNCPSIPKPTLPSPGQMLNGKGLPAPPTLEKKAEDCCSNRKFLNKRLSGKEFDPDIHCGVIDLDTKKPCTRSLTCKTHSLTQRRAVQGRRKRFDVLLAEHKNKPREKESIRHLDSQQPLQPLRDPHPTPPRTSQEPHQNIHGVTPSESKPFVASKPKPHTPSLPRPPGCPAQQGGNAPTEPPPVRESPQPPLPASEPASRLSSEEGEGEGDDREEPVEKLDCHYSGRHPQPASFCTFGSRQMGRGYYVFDSRWNRLRCAISLMVEKHLNSQLWRKIPPVPSSPSPPVSARVPHRPNSVLTSQCGAGYPAAATVSASPALLSPACTSPNSKAVPAHGTTLNVQPAASGAVEPACGAQSRQGCSSSSCSSSSPPVPVPVPAPLSSVPPSPMSRKPPKLKSCKSVRPRESPAIGTNCHSTSSSNSGGSGKKRKSSSPLLVHPSSSSSSSSSSSHSMEPFRKNCAAHSGPPYPSTVTSSHGLGLNCVANRAHVGSLRPEQSGRAPPGGSPTEAIKRMSVMVNSSDSTLSLGPFVHQASELPVNSHSSFSHSHTPLDKLMGKKRKCCPGSSSINNSSSKPTKVARLPAMNNVHMKHTGTIPGAQGLMNSSLLHQVGNGCTPPGRDALCLSLGPVTCLQICVPGVVDLPVNSRFEVSSKKGKSPRCVKVK</sequence>
<feature type="region of interest" description="Disordered" evidence="1">
    <location>
        <begin position="1"/>
        <end position="95"/>
    </location>
</feature>
<dbReference type="Proteomes" id="UP000006813">
    <property type="component" value="Unassembled WGS sequence"/>
</dbReference>
<feature type="compositionally biased region" description="Basic and acidic residues" evidence="1">
    <location>
        <begin position="227"/>
        <end position="242"/>
    </location>
</feature>
<dbReference type="Pfam" id="PF08313">
    <property type="entry name" value="SCA7"/>
    <property type="match status" value="1"/>
</dbReference>
<protein>
    <submittedName>
        <fullName evidence="3">Ataxin-7</fullName>
    </submittedName>
</protein>
<feature type="compositionally biased region" description="Polar residues" evidence="1">
    <location>
        <begin position="667"/>
        <end position="676"/>
    </location>
</feature>
<feature type="compositionally biased region" description="Low complexity" evidence="1">
    <location>
        <begin position="560"/>
        <end position="580"/>
    </location>
</feature>
<evidence type="ECO:0000313" key="3">
    <source>
        <dbReference type="EMBL" id="EHB15589.1"/>
    </source>
</evidence>
<feature type="compositionally biased region" description="Acidic residues" evidence="1">
    <location>
        <begin position="332"/>
        <end position="343"/>
    </location>
</feature>
<dbReference type="PANTHER" id="PTHR15117">
    <property type="entry name" value="ATAXIN 7 RELATED"/>
    <property type="match status" value="1"/>
</dbReference>
<dbReference type="STRING" id="10181.G5C228"/>
<feature type="compositionally biased region" description="Pro residues" evidence="1">
    <location>
        <begin position="499"/>
        <end position="516"/>
    </location>
</feature>
<reference evidence="3 4" key="1">
    <citation type="journal article" date="2011" name="Nature">
        <title>Genome sequencing reveals insights into physiology and longevity of the naked mole rat.</title>
        <authorList>
            <person name="Kim E.B."/>
            <person name="Fang X."/>
            <person name="Fushan A.A."/>
            <person name="Huang Z."/>
            <person name="Lobanov A.V."/>
            <person name="Han L."/>
            <person name="Marino S.M."/>
            <person name="Sun X."/>
            <person name="Turanov A.A."/>
            <person name="Yang P."/>
            <person name="Yim S.H."/>
            <person name="Zhao X."/>
            <person name="Kasaikina M.V."/>
            <person name="Stoletzki N."/>
            <person name="Peng C."/>
            <person name="Polak P."/>
            <person name="Xiong Z."/>
            <person name="Kiezun A."/>
            <person name="Zhu Y."/>
            <person name="Chen Y."/>
            <person name="Kryukov G.V."/>
            <person name="Zhang Q."/>
            <person name="Peshkin L."/>
            <person name="Yang L."/>
            <person name="Bronson R.T."/>
            <person name="Buffenstein R."/>
            <person name="Wang B."/>
            <person name="Han C."/>
            <person name="Li Q."/>
            <person name="Chen L."/>
            <person name="Zhao W."/>
            <person name="Sunyaev S.R."/>
            <person name="Park T.J."/>
            <person name="Zhang G."/>
            <person name="Wang J."/>
            <person name="Gladyshev V.N."/>
        </authorList>
    </citation>
    <scope>NUCLEOTIDE SEQUENCE [LARGE SCALE GENOMIC DNA]</scope>
</reference>
<evidence type="ECO:0000259" key="2">
    <source>
        <dbReference type="PROSITE" id="PS51505"/>
    </source>
</evidence>
<dbReference type="InterPro" id="IPR052237">
    <property type="entry name" value="Ataxin-7-like_regulator"/>
</dbReference>
<feature type="region of interest" description="Disordered" evidence="1">
    <location>
        <begin position="227"/>
        <end position="344"/>
    </location>
</feature>
<dbReference type="FunCoup" id="G5C228">
    <property type="interactions" value="2853"/>
</dbReference>
<evidence type="ECO:0000313" key="4">
    <source>
        <dbReference type="Proteomes" id="UP000006813"/>
    </source>
</evidence>